<organism evidence="5">
    <name type="scientific">Jonesiaceae bacterium BS-20</name>
    <dbReference type="NCBI Taxonomy" id="3120821"/>
    <lineage>
        <taxon>Bacteria</taxon>
        <taxon>Bacillati</taxon>
        <taxon>Actinomycetota</taxon>
        <taxon>Actinomycetes</taxon>
        <taxon>Micrococcales</taxon>
        <taxon>Jonesiaceae</taxon>
    </lineage>
</organism>
<dbReference type="AlphaFoldDB" id="A0AAU7DZU0"/>
<dbReference type="InterPro" id="IPR037257">
    <property type="entry name" value="T2SS_E_N_sf"/>
</dbReference>
<dbReference type="GO" id="GO:0005524">
    <property type="term" value="F:ATP binding"/>
    <property type="evidence" value="ECO:0007669"/>
    <property type="project" value="UniProtKB-KW"/>
</dbReference>
<comment type="similarity">
    <text evidence="1">Belongs to the GSP E family.</text>
</comment>
<reference evidence="5" key="1">
    <citation type="submission" date="2024-02" db="EMBL/GenBank/DDBJ databases">
        <title>Tomenella chthoni gen. nov. sp. nov., a member of the family Jonesiaceae isolated from bat guano.</title>
        <authorList>
            <person name="Miller S.L."/>
            <person name="King J."/>
            <person name="Sankaranarayanan K."/>
            <person name="Lawson P.A."/>
        </authorList>
    </citation>
    <scope>NUCLEOTIDE SEQUENCE</scope>
    <source>
        <strain evidence="5">BS-20</strain>
    </source>
</reference>
<name>A0AAU7DZU0_9MICO</name>
<dbReference type="CDD" id="cd01129">
    <property type="entry name" value="PulE-GspE-like"/>
    <property type="match status" value="1"/>
</dbReference>
<protein>
    <submittedName>
        <fullName evidence="5">GspE/PulE family protein</fullName>
    </submittedName>
</protein>
<keyword evidence="2" id="KW-0547">Nucleotide-binding</keyword>
<feature type="domain" description="Bacterial type II secretion system protein E" evidence="4">
    <location>
        <begin position="175"/>
        <end position="553"/>
    </location>
</feature>
<dbReference type="PANTHER" id="PTHR30258:SF1">
    <property type="entry name" value="PROTEIN TRANSPORT PROTEIN HOFB HOMOLOG"/>
    <property type="match status" value="1"/>
</dbReference>
<accession>A0AAU7DZU0</accession>
<dbReference type="GO" id="GO:0016887">
    <property type="term" value="F:ATP hydrolysis activity"/>
    <property type="evidence" value="ECO:0007669"/>
    <property type="project" value="TreeGrafter"/>
</dbReference>
<dbReference type="Pfam" id="PF00437">
    <property type="entry name" value="T2SSE"/>
    <property type="match status" value="1"/>
</dbReference>
<dbReference type="GO" id="GO:0005886">
    <property type="term" value="C:plasma membrane"/>
    <property type="evidence" value="ECO:0007669"/>
    <property type="project" value="TreeGrafter"/>
</dbReference>
<evidence type="ECO:0000256" key="3">
    <source>
        <dbReference type="ARBA" id="ARBA00022840"/>
    </source>
</evidence>
<evidence type="ECO:0000313" key="5">
    <source>
        <dbReference type="EMBL" id="XBH22899.1"/>
    </source>
</evidence>
<dbReference type="SUPFAM" id="SSF160246">
    <property type="entry name" value="EspE N-terminal domain-like"/>
    <property type="match status" value="1"/>
</dbReference>
<dbReference type="Gene3D" id="3.30.450.90">
    <property type="match status" value="1"/>
</dbReference>
<proteinExistence type="inferred from homology"/>
<dbReference type="PANTHER" id="PTHR30258">
    <property type="entry name" value="TYPE II SECRETION SYSTEM PROTEIN GSPE-RELATED"/>
    <property type="match status" value="1"/>
</dbReference>
<evidence type="ECO:0000259" key="4">
    <source>
        <dbReference type="Pfam" id="PF00437"/>
    </source>
</evidence>
<evidence type="ECO:0000256" key="2">
    <source>
        <dbReference type="ARBA" id="ARBA00022741"/>
    </source>
</evidence>
<evidence type="ECO:0000256" key="1">
    <source>
        <dbReference type="ARBA" id="ARBA00006611"/>
    </source>
</evidence>
<gene>
    <name evidence="5" type="ORF">V5R04_06710</name>
</gene>
<dbReference type="EMBL" id="CP146203">
    <property type="protein sequence ID" value="XBH22899.1"/>
    <property type="molecule type" value="Genomic_DNA"/>
</dbReference>
<dbReference type="SUPFAM" id="SSF52540">
    <property type="entry name" value="P-loop containing nucleoside triphosphate hydrolases"/>
    <property type="match status" value="1"/>
</dbReference>
<dbReference type="Gene3D" id="3.40.50.300">
    <property type="entry name" value="P-loop containing nucleotide triphosphate hydrolases"/>
    <property type="match status" value="1"/>
</dbReference>
<dbReference type="InterPro" id="IPR001482">
    <property type="entry name" value="T2SS/T4SS_dom"/>
</dbReference>
<sequence>MSTSVLPQTKSDIADLLVADGLISPEVAAAARQASARPGAQALGVTIAELAGLDREVVYIAGTKASEGVAATYNLRAETHSADASSLITQKRAETLGVVPLRIAGNAVTIAWGPKAYRSSQVRSDLQIALQGYQIDFLLATSKQIDEMRSIVYRNDSEIAELSAEHVGETGSQTGVRIVALHLEQALRDGASDVHFEPDGEKLRVRYRIDGVLAVRTPIRKEVADLVIARVKVMANMKVEEKRVSQDGRITHMVDGTKVNLRITTLPAQFGEEVIIRILDDSGKALAVEELGMSESVLKTWQDAYSNPIGMIIVSGPTGAGKTTTLNSTLLEKASPEVKIITAEDPVEYQIPGISQVQMNRKAGLTFETALDGFMRADPHIILVGEIRNKETASIAIESAQTGHLVMSTLHTNSAPAAVSRLVKMGIEPFLLADTIRCVLAQRLVRALCKACKQPVETDEALLKQVGFTVPAGTDVNLFEAIGCQLCHDGYRGRIAVHEAMAMTDRIAEAICNPNIPPSQITAIACEEGMVPLREDGWLKVAAGLTTINEIRRAVS</sequence>
<dbReference type="InterPro" id="IPR027417">
    <property type="entry name" value="P-loop_NTPase"/>
</dbReference>
<keyword evidence="3" id="KW-0067">ATP-binding</keyword>